<protein>
    <submittedName>
        <fullName evidence="2">AsnC family transcriptional regulator</fullName>
    </submittedName>
</protein>
<name>A0A0B4XJU8_9GAMM</name>
<dbReference type="EMBL" id="CP004387">
    <property type="protein sequence ID" value="AJD48539.1"/>
    <property type="molecule type" value="Genomic_DNA"/>
</dbReference>
<dbReference type="Gene3D" id="1.10.10.10">
    <property type="entry name" value="Winged helix-like DNA-binding domain superfamily/Winged helix DNA-binding domain"/>
    <property type="match status" value="1"/>
</dbReference>
<feature type="domain" description="HTH marR-type" evidence="1">
    <location>
        <begin position="3"/>
        <end position="104"/>
    </location>
</feature>
<dbReference type="Pfam" id="PF13412">
    <property type="entry name" value="HTH_24"/>
    <property type="match status" value="1"/>
</dbReference>
<gene>
    <name evidence="2" type="ORF">S7S_10635</name>
</gene>
<sequence length="116" mass="13525">MIERIDPRIVEEAHYRLLALLQNEPGLSQREMAERLGVSLGKVNYCMRALIEKGWLKAENFRRSSNKRAYLYKLTPSGLREKAALTLRFLRRKEEEHDALVQEIARLKEELGASQD</sequence>
<dbReference type="RefSeq" id="WP_008735098.1">
    <property type="nucleotide sequence ID" value="NZ_CP004387.1"/>
</dbReference>
<dbReference type="HOGENOM" id="CLU_147409_1_0_6"/>
<dbReference type="KEGG" id="apac:S7S_10635"/>
<dbReference type="GO" id="GO:0003700">
    <property type="term" value="F:DNA-binding transcription factor activity"/>
    <property type="evidence" value="ECO:0007669"/>
    <property type="project" value="InterPro"/>
</dbReference>
<dbReference type="InterPro" id="IPR026433">
    <property type="entry name" value="MarR_EPS"/>
</dbReference>
<dbReference type="NCBIfam" id="TIGR04176">
    <property type="entry name" value="MarR_EPS"/>
    <property type="match status" value="1"/>
</dbReference>
<dbReference type="Proteomes" id="UP000006764">
    <property type="component" value="Chromosome"/>
</dbReference>
<dbReference type="STRING" id="391936.S7S_10635"/>
<dbReference type="InterPro" id="IPR036390">
    <property type="entry name" value="WH_DNA-bd_sf"/>
</dbReference>
<organism evidence="2 3">
    <name type="scientific">Isoalcanivorax pacificus W11-5</name>
    <dbReference type="NCBI Taxonomy" id="391936"/>
    <lineage>
        <taxon>Bacteria</taxon>
        <taxon>Pseudomonadati</taxon>
        <taxon>Pseudomonadota</taxon>
        <taxon>Gammaproteobacteria</taxon>
        <taxon>Oceanospirillales</taxon>
        <taxon>Alcanivoracaceae</taxon>
        <taxon>Isoalcanivorax</taxon>
    </lineage>
</organism>
<dbReference type="InterPro" id="IPR036388">
    <property type="entry name" value="WH-like_DNA-bd_sf"/>
</dbReference>
<dbReference type="SUPFAM" id="SSF46785">
    <property type="entry name" value="Winged helix' DNA-binding domain"/>
    <property type="match status" value="1"/>
</dbReference>
<dbReference type="InterPro" id="IPR000835">
    <property type="entry name" value="HTH_MarR-typ"/>
</dbReference>
<keyword evidence="3" id="KW-1185">Reference proteome</keyword>
<evidence type="ECO:0000313" key="2">
    <source>
        <dbReference type="EMBL" id="AJD48539.1"/>
    </source>
</evidence>
<dbReference type="AlphaFoldDB" id="A0A0B4XJU8"/>
<reference evidence="2 3" key="1">
    <citation type="journal article" date="2012" name="J. Bacteriol.">
        <title>Genome sequence of an alkane-degrading bacterium, Alcanivorax pacificus type strain W11-5, isolated from deep sea sediment.</title>
        <authorList>
            <person name="Lai Q."/>
            <person name="Shao Z."/>
        </authorList>
    </citation>
    <scope>NUCLEOTIDE SEQUENCE [LARGE SCALE GENOMIC DNA]</scope>
    <source>
        <strain evidence="2 3">W11-5</strain>
    </source>
</reference>
<dbReference type="SMART" id="SM00347">
    <property type="entry name" value="HTH_MARR"/>
    <property type="match status" value="1"/>
</dbReference>
<evidence type="ECO:0000313" key="3">
    <source>
        <dbReference type="Proteomes" id="UP000006764"/>
    </source>
</evidence>
<evidence type="ECO:0000259" key="1">
    <source>
        <dbReference type="SMART" id="SM00347"/>
    </source>
</evidence>
<dbReference type="OrthoDB" id="8537236at2"/>
<proteinExistence type="predicted"/>
<accession>A0A0B4XJU8</accession>